<dbReference type="Proteomes" id="UP000708148">
    <property type="component" value="Unassembled WGS sequence"/>
</dbReference>
<evidence type="ECO:0000256" key="2">
    <source>
        <dbReference type="SAM" id="Phobius"/>
    </source>
</evidence>
<organism evidence="3 4">
    <name type="scientific">Ostreobium quekettii</name>
    <dbReference type="NCBI Taxonomy" id="121088"/>
    <lineage>
        <taxon>Eukaryota</taxon>
        <taxon>Viridiplantae</taxon>
        <taxon>Chlorophyta</taxon>
        <taxon>core chlorophytes</taxon>
        <taxon>Ulvophyceae</taxon>
        <taxon>TCBD clade</taxon>
        <taxon>Bryopsidales</taxon>
        <taxon>Ostreobineae</taxon>
        <taxon>Ostreobiaceae</taxon>
        <taxon>Ostreobium</taxon>
    </lineage>
</organism>
<name>A0A8S1J263_9CHLO</name>
<proteinExistence type="predicted"/>
<reference evidence="3" key="1">
    <citation type="submission" date="2020-12" db="EMBL/GenBank/DDBJ databases">
        <authorList>
            <person name="Iha C."/>
        </authorList>
    </citation>
    <scope>NUCLEOTIDE SEQUENCE</scope>
</reference>
<comment type="caution">
    <text evidence="3">The sequence shown here is derived from an EMBL/GenBank/DDBJ whole genome shotgun (WGS) entry which is preliminary data.</text>
</comment>
<accession>A0A8S1J263</accession>
<keyword evidence="4" id="KW-1185">Reference proteome</keyword>
<gene>
    <name evidence="3" type="ORF">OSTQU699_LOCUS6638</name>
</gene>
<evidence type="ECO:0000313" key="3">
    <source>
        <dbReference type="EMBL" id="CAD7701279.1"/>
    </source>
</evidence>
<feature type="compositionally biased region" description="Low complexity" evidence="1">
    <location>
        <begin position="1"/>
        <end position="28"/>
    </location>
</feature>
<keyword evidence="2" id="KW-0472">Membrane</keyword>
<protein>
    <submittedName>
        <fullName evidence="3">Uncharacterized protein</fullName>
    </submittedName>
</protein>
<dbReference type="EMBL" id="CAJHUC010001483">
    <property type="protein sequence ID" value="CAD7701279.1"/>
    <property type="molecule type" value="Genomic_DNA"/>
</dbReference>
<evidence type="ECO:0000313" key="4">
    <source>
        <dbReference type="Proteomes" id="UP000708148"/>
    </source>
</evidence>
<feature type="transmembrane region" description="Helical" evidence="2">
    <location>
        <begin position="84"/>
        <end position="107"/>
    </location>
</feature>
<keyword evidence="2" id="KW-0812">Transmembrane</keyword>
<evidence type="ECO:0000256" key="1">
    <source>
        <dbReference type="SAM" id="MobiDB-lite"/>
    </source>
</evidence>
<feature type="region of interest" description="Disordered" evidence="1">
    <location>
        <begin position="1"/>
        <end position="44"/>
    </location>
</feature>
<keyword evidence="2" id="KW-1133">Transmembrane helix</keyword>
<sequence>MASAGATGANNVAASTGASTTGGSVPATNGGCPEGTMASASASVGDDVSTADACVPIEDMDDTTTDGAAPDSVPAVEDIGTGELAAAGAVYVSLAAIVGSVALGMAVL</sequence>
<dbReference type="AlphaFoldDB" id="A0A8S1J263"/>